<proteinExistence type="predicted"/>
<dbReference type="EMBL" id="CAJHJT010000001">
    <property type="protein sequence ID" value="CAD6993161.1"/>
    <property type="molecule type" value="Genomic_DNA"/>
</dbReference>
<dbReference type="AlphaFoldDB" id="A0A811U3E4"/>
<comment type="caution">
    <text evidence="1">The sequence shown here is derived from an EMBL/GenBank/DDBJ whole genome shotgun (WGS) entry which is preliminary data.</text>
</comment>
<organism evidence="1 2">
    <name type="scientific">Ceratitis capitata</name>
    <name type="common">Mediterranean fruit fly</name>
    <name type="synonym">Tephritis capitata</name>
    <dbReference type="NCBI Taxonomy" id="7213"/>
    <lineage>
        <taxon>Eukaryota</taxon>
        <taxon>Metazoa</taxon>
        <taxon>Ecdysozoa</taxon>
        <taxon>Arthropoda</taxon>
        <taxon>Hexapoda</taxon>
        <taxon>Insecta</taxon>
        <taxon>Pterygota</taxon>
        <taxon>Neoptera</taxon>
        <taxon>Endopterygota</taxon>
        <taxon>Diptera</taxon>
        <taxon>Brachycera</taxon>
        <taxon>Muscomorpha</taxon>
        <taxon>Tephritoidea</taxon>
        <taxon>Tephritidae</taxon>
        <taxon>Ceratitis</taxon>
        <taxon>Ceratitis</taxon>
    </lineage>
</organism>
<sequence length="61" mass="6931">MVIILLAFKQIYSTKENYCLRRAHRLVTQFSSFVKKLLVLLLPNANVNNPSADRLGGNEVL</sequence>
<accession>A0A811U3E4</accession>
<name>A0A811U3E4_CERCA</name>
<reference evidence="1" key="1">
    <citation type="submission" date="2020-11" db="EMBL/GenBank/DDBJ databases">
        <authorList>
            <person name="Whitehead M."/>
        </authorList>
    </citation>
    <scope>NUCLEOTIDE SEQUENCE</scope>
    <source>
        <strain evidence="1">EGII</strain>
    </source>
</reference>
<evidence type="ECO:0000313" key="2">
    <source>
        <dbReference type="Proteomes" id="UP000606786"/>
    </source>
</evidence>
<gene>
    <name evidence="1" type="ORF">CCAP1982_LOCUS1986</name>
</gene>
<dbReference type="Proteomes" id="UP000606786">
    <property type="component" value="Unassembled WGS sequence"/>
</dbReference>
<protein>
    <submittedName>
        <fullName evidence="1">(Mediterranean fruit fly) hypothetical protein</fullName>
    </submittedName>
</protein>
<evidence type="ECO:0000313" key="1">
    <source>
        <dbReference type="EMBL" id="CAD6993161.1"/>
    </source>
</evidence>
<keyword evidence="2" id="KW-1185">Reference proteome</keyword>